<dbReference type="Proteomes" id="UP000019375">
    <property type="component" value="Unassembled WGS sequence"/>
</dbReference>
<evidence type="ECO:0000256" key="1">
    <source>
        <dbReference type="ARBA" id="ARBA00004448"/>
    </source>
</evidence>
<keyword evidence="9 14" id="KW-0406">Ion transport</keyword>
<dbReference type="GO" id="GO:0005743">
    <property type="term" value="C:mitochondrial inner membrane"/>
    <property type="evidence" value="ECO:0007669"/>
    <property type="project" value="UniProtKB-SubCell"/>
</dbReference>
<keyword evidence="8 14" id="KW-1133">Transmembrane helix</keyword>
<evidence type="ECO:0000256" key="5">
    <source>
        <dbReference type="ARBA" id="ARBA00022792"/>
    </source>
</evidence>
<evidence type="ECO:0000313" key="18">
    <source>
        <dbReference type="Proteomes" id="UP000019375"/>
    </source>
</evidence>
<keyword evidence="6 14" id="KW-0460">Magnesium</keyword>
<evidence type="ECO:0000256" key="11">
    <source>
        <dbReference type="ARBA" id="ARBA00023136"/>
    </source>
</evidence>
<keyword evidence="3 14" id="KW-0813">Transport</keyword>
<feature type="chain" id="PRO_5035240411" description="Magnesium transporter" evidence="16">
    <location>
        <begin position="22"/>
        <end position="497"/>
    </location>
</feature>
<comment type="similarity">
    <text evidence="2 14">Belongs to the CorA metal ion transporter (MIT) (TC 1.A.35) family.</text>
</comment>
<feature type="transmembrane region" description="Helical" evidence="14">
    <location>
        <begin position="397"/>
        <end position="418"/>
    </location>
</feature>
<evidence type="ECO:0000256" key="14">
    <source>
        <dbReference type="RuleBase" id="RU366042"/>
    </source>
</evidence>
<dbReference type="GO" id="GO:0015095">
    <property type="term" value="F:magnesium ion transmembrane transporter activity"/>
    <property type="evidence" value="ECO:0007669"/>
    <property type="project" value="TreeGrafter"/>
</dbReference>
<protein>
    <recommendedName>
        <fullName evidence="14">Magnesium transporter</fullName>
    </recommendedName>
</protein>
<evidence type="ECO:0000256" key="16">
    <source>
        <dbReference type="SAM" id="SignalP"/>
    </source>
</evidence>
<dbReference type="AlphaFoldDB" id="A0A8J2T8Y3"/>
<evidence type="ECO:0000256" key="3">
    <source>
        <dbReference type="ARBA" id="ARBA00022448"/>
    </source>
</evidence>
<proteinExistence type="inferred from homology"/>
<evidence type="ECO:0000256" key="15">
    <source>
        <dbReference type="SAM" id="Coils"/>
    </source>
</evidence>
<evidence type="ECO:0000256" key="2">
    <source>
        <dbReference type="ARBA" id="ARBA00009765"/>
    </source>
</evidence>
<evidence type="ECO:0000256" key="9">
    <source>
        <dbReference type="ARBA" id="ARBA00023065"/>
    </source>
</evidence>
<evidence type="ECO:0000256" key="6">
    <source>
        <dbReference type="ARBA" id="ARBA00022842"/>
    </source>
</evidence>
<evidence type="ECO:0000256" key="13">
    <source>
        <dbReference type="ARBA" id="ARBA00046701"/>
    </source>
</evidence>
<evidence type="ECO:0000256" key="7">
    <source>
        <dbReference type="ARBA" id="ARBA00022946"/>
    </source>
</evidence>
<reference evidence="18" key="1">
    <citation type="journal article" date="2013" name="Genome Announc.">
        <title>Genome sequence of the food spoilage yeast Zygosaccharomyces bailii CLIB 213(T).</title>
        <authorList>
            <person name="Galeote V."/>
            <person name="Bigey F."/>
            <person name="Devillers H."/>
            <person name="Neuveglise C."/>
            <person name="Dequin S."/>
        </authorList>
    </citation>
    <scope>NUCLEOTIDE SEQUENCE [LARGE SCALE GENOMIC DNA]</scope>
    <source>
        <strain evidence="18">CLIB 213 / ATCC 58445 / CBS 680 / CCRC 21525 / NBRC 1098 / NCYC 1416 / NRRL Y-2227</strain>
    </source>
</reference>
<evidence type="ECO:0000256" key="4">
    <source>
        <dbReference type="ARBA" id="ARBA00022692"/>
    </source>
</evidence>
<dbReference type="PANTHER" id="PTHR13890:SF27">
    <property type="entry name" value="MAGNESIUM TRANSPORTER MRS2, MITOCHONDRIAL"/>
    <property type="match status" value="1"/>
</dbReference>
<keyword evidence="15" id="KW-0175">Coiled coil</keyword>
<name>A0A8J2T8Y3_ZYGB2</name>
<feature type="coiled-coil region" evidence="15">
    <location>
        <begin position="321"/>
        <end position="348"/>
    </location>
</feature>
<evidence type="ECO:0000256" key="10">
    <source>
        <dbReference type="ARBA" id="ARBA00023128"/>
    </source>
</evidence>
<dbReference type="GO" id="GO:0045016">
    <property type="term" value="P:mitochondrial magnesium ion transmembrane transport"/>
    <property type="evidence" value="ECO:0007669"/>
    <property type="project" value="TreeGrafter"/>
</dbReference>
<dbReference type="FunFam" id="1.20.58.340:FF:000005">
    <property type="entry name" value="Inner membrane magnesium transporter MRS2"/>
    <property type="match status" value="1"/>
</dbReference>
<dbReference type="CDD" id="cd12823">
    <property type="entry name" value="Mrs2_Mfm1p-like"/>
    <property type="match status" value="1"/>
</dbReference>
<keyword evidence="16" id="KW-0732">Signal</keyword>
<keyword evidence="7" id="KW-0809">Transit peptide</keyword>
<dbReference type="InterPro" id="IPR039204">
    <property type="entry name" value="MRS2-like"/>
</dbReference>
<accession>A0A8J2T8Y3</accession>
<keyword evidence="18" id="KW-1185">Reference proteome</keyword>
<dbReference type="Pfam" id="PF22099">
    <property type="entry name" value="MRS2-like"/>
    <property type="match status" value="1"/>
</dbReference>
<keyword evidence="5 14" id="KW-0999">Mitochondrion inner membrane</keyword>
<evidence type="ECO:0000313" key="17">
    <source>
        <dbReference type="EMBL" id="CDF90595.1"/>
    </source>
</evidence>
<keyword evidence="4 14" id="KW-0812">Transmembrane</keyword>
<comment type="subcellular location">
    <subcellularLocation>
        <location evidence="1 14">Mitochondrion inner membrane</location>
        <topology evidence="1 14">Multi-pass membrane protein</topology>
    </subcellularLocation>
</comment>
<feature type="signal peptide" evidence="16">
    <location>
        <begin position="1"/>
        <end position="21"/>
    </location>
</feature>
<sequence>MGHHQLFKSLLVVAPMLLCDSSHLIKQLKKIKQQPRTFSHQGIKVRAGSQTHEVVFKSMKRLLGSATCRRCNLFLPRFRLYTTEVQHTLPPANPNKLLSLKPITPSDAFVSCTVFNSKGDVTAVSQKFPKWAFLRDHSLYPRDLRKIDTTAVDIIPSILVKPHCIVVNMLYIKALIEKDKVYVFDTANPSAAAKLGVLMYDLESKLSSRRGPAANGTAPQPYEHSALESMLINVMSDLETEYKTHLALCGHILSDLENEVDRDKLRDLLIKSKHLTLYYQKSLLIREMLDELLENDDDLAGMYLEVKKTEEDDFADLEMLLENYYTQCDEYVQQAESLIQDIKSTEEIVNIILDANRNALMLLELKVTIYTLGFTVATLVPAFYGMNLKNFIEDNNWGFASVVIFSVISALVVTGANFRALRSITTLTLLNNHTGAQSARHRRVASAYADEHIPLLWQRCRRWSSNLWHGKSGANRLRQGQEDRDIVWRWLLDDEKK</sequence>
<evidence type="ECO:0000256" key="12">
    <source>
        <dbReference type="ARBA" id="ARBA00046105"/>
    </source>
</evidence>
<dbReference type="SUPFAM" id="SSF144083">
    <property type="entry name" value="Magnesium transport protein CorA, transmembrane region"/>
    <property type="match status" value="1"/>
</dbReference>
<comment type="subunit">
    <text evidence="13">Homopentamer. Forms homooligomers. Interacts with MFM1.</text>
</comment>
<keyword evidence="11 14" id="KW-0472">Membrane</keyword>
<comment type="function">
    <text evidence="12">High-conductance magnesium-selective channel that mediates the influx of magnesium into the mitochondrial matrix. Essential for the splicing of mRNA group II introns in mitochondria by affecting mitochondrial magnesium concentrations, which are critical for group II intron splicing. It also suppresses a variety of mitochondrial intron mutations and its absence may disturb the assembly of mitochondrial membrane complexes.</text>
</comment>
<dbReference type="OrthoDB" id="10251508at2759"/>
<feature type="transmembrane region" description="Helical" evidence="14">
    <location>
        <begin position="367"/>
        <end position="385"/>
    </location>
</feature>
<dbReference type="Gene3D" id="2.40.128.330">
    <property type="match status" value="1"/>
</dbReference>
<dbReference type="FunFam" id="2.40.128.330:FF:000005">
    <property type="entry name" value="Magnesium transporter MRS2, mitochondrial"/>
    <property type="match status" value="1"/>
</dbReference>
<dbReference type="InterPro" id="IPR045863">
    <property type="entry name" value="CorA_TM1_TM2"/>
</dbReference>
<dbReference type="PANTHER" id="PTHR13890">
    <property type="entry name" value="RNA SPLICING PROTEIN MRS2, MITOCHONDRIAL"/>
    <property type="match status" value="1"/>
</dbReference>
<dbReference type="Gene3D" id="1.20.58.340">
    <property type="entry name" value="Magnesium transport protein CorA, transmembrane region"/>
    <property type="match status" value="1"/>
</dbReference>
<gene>
    <name evidence="17" type="ORF">BN860_04698g</name>
</gene>
<dbReference type="EMBL" id="HG316460">
    <property type="protein sequence ID" value="CDF90595.1"/>
    <property type="molecule type" value="Genomic_DNA"/>
</dbReference>
<keyword evidence="10" id="KW-0496">Mitochondrion</keyword>
<evidence type="ECO:0000256" key="8">
    <source>
        <dbReference type="ARBA" id="ARBA00022989"/>
    </source>
</evidence>
<organism evidence="17 18">
    <name type="scientific">Zygosaccharomyces bailii (strain CLIB 213 / ATCC 58445 / CBS 680 / BCRC 21525 / NBRC 1098 / NCYC 1416 / NRRL Y-2227)</name>
    <dbReference type="NCBI Taxonomy" id="1333698"/>
    <lineage>
        <taxon>Eukaryota</taxon>
        <taxon>Fungi</taxon>
        <taxon>Dikarya</taxon>
        <taxon>Ascomycota</taxon>
        <taxon>Saccharomycotina</taxon>
        <taxon>Saccharomycetes</taxon>
        <taxon>Saccharomycetales</taxon>
        <taxon>Saccharomycetaceae</taxon>
        <taxon>Zygosaccharomyces</taxon>
    </lineage>
</organism>